<organism evidence="1 2">
    <name type="scientific">Caldibacillus debilis GB1</name>
    <dbReference type="NCBI Taxonomy" id="1339248"/>
    <lineage>
        <taxon>Bacteria</taxon>
        <taxon>Bacillati</taxon>
        <taxon>Bacillota</taxon>
        <taxon>Bacilli</taxon>
        <taxon>Bacillales</taxon>
        <taxon>Bacillaceae</taxon>
        <taxon>Caldibacillus</taxon>
    </lineage>
</organism>
<accession>A0A420VEL2</accession>
<gene>
    <name evidence="1" type="ORF">Cdeb_00851</name>
</gene>
<keyword evidence="2" id="KW-1185">Reference proteome</keyword>
<dbReference type="EMBL" id="AZRV01000023">
    <property type="protein sequence ID" value="RKO62117.1"/>
    <property type="molecule type" value="Genomic_DNA"/>
</dbReference>
<evidence type="ECO:0000313" key="1">
    <source>
        <dbReference type="EMBL" id="RKO62117.1"/>
    </source>
</evidence>
<proteinExistence type="predicted"/>
<evidence type="ECO:0000313" key="2">
    <source>
        <dbReference type="Proteomes" id="UP000286235"/>
    </source>
</evidence>
<reference evidence="1 2" key="1">
    <citation type="submission" date="2013-12" db="EMBL/GenBank/DDBJ databases">
        <title>Genome and proteome characterization of Caldibacillus debilis GB1 derived from a cellulolytic aero-tolerant co-culture.</title>
        <authorList>
            <person name="Wushke S.T."/>
            <person name="Zhang X."/>
            <person name="Fristensky B."/>
            <person name="Wilkins J.A."/>
            <person name="Levin D.B."/>
            <person name="Sparling R."/>
        </authorList>
    </citation>
    <scope>NUCLEOTIDE SEQUENCE [LARGE SCALE GENOMIC DNA]</scope>
    <source>
        <strain evidence="1 2">GB1</strain>
    </source>
</reference>
<sequence>MKGFAGRKARFFCLRWCLAEAGEKKGRSRPAERVDKCADAGEFRSIREAAVPVFRMTAADDAGVLAGPHLAQNGFYPLSPGKSFR</sequence>
<protein>
    <submittedName>
        <fullName evidence="1">Uncharacterized protein</fullName>
    </submittedName>
</protein>
<comment type="caution">
    <text evidence="1">The sequence shown here is derived from an EMBL/GenBank/DDBJ whole genome shotgun (WGS) entry which is preliminary data.</text>
</comment>
<dbReference type="AlphaFoldDB" id="A0A420VEL2"/>
<name>A0A420VEL2_9BACI</name>
<dbReference type="Proteomes" id="UP000286235">
    <property type="component" value="Unassembled WGS sequence"/>
</dbReference>